<dbReference type="PATRIC" id="fig|246787.4.peg.486"/>
<gene>
    <name evidence="1" type="ORF">BcellWH2_00466</name>
    <name evidence="5" type="ORF">DWX97_18175</name>
    <name evidence="2" type="ORF">F2Y87_06375</name>
    <name evidence="3" type="ORF">PZH42_19960</name>
    <name evidence="4" type="ORF">RO785_11065</name>
</gene>
<dbReference type="Proteomes" id="UP001221924">
    <property type="component" value="Unassembled WGS sequence"/>
</dbReference>
<dbReference type="Proteomes" id="UP000061809">
    <property type="component" value="Chromosome"/>
</dbReference>
<sequence length="323" mass="35206">MKELKVISLENGVILSENLVKGSILPRTSAELERDVLIQNDTIVEGAVYARKLEIQNGDVEILGAVFTKLEFHISNNAKGDIILRKTVATSDSLVSYARDCRPMFMADINGKTVKLCNAFVAGSIFADEVILEDCIVLGGVFATAKLTMKDCIVGTFNAKNVAVSGDIKLLLPSAFSGEEMQVTSEARLFNLSLADLGALYKGTPEMENTGIIEMNTYSDEQESQLFEGDEKVLVHCYSVVGKVLAADLVNVDKLRNHFLIGATALGSQLLKTYDLGVDANGELCEIIPEKVADFFFNLLHGKIQVRTLEGSFSIQEIAQRLS</sequence>
<dbReference type="EMBL" id="CP012801">
    <property type="protein sequence ID" value="ALJ57734.1"/>
    <property type="molecule type" value="Genomic_DNA"/>
</dbReference>
<reference evidence="5 7" key="2">
    <citation type="submission" date="2018-08" db="EMBL/GenBank/DDBJ databases">
        <title>A genome reference for cultivated species of the human gut microbiota.</title>
        <authorList>
            <person name="Zou Y."/>
            <person name="Xue W."/>
            <person name="Luo G."/>
        </authorList>
    </citation>
    <scope>NUCLEOTIDE SEQUENCE [LARGE SCALE GENOMIC DNA]</scope>
    <source>
        <strain evidence="5 7">AF22-3AC</strain>
    </source>
</reference>
<dbReference type="EMBL" id="VVYX01000007">
    <property type="protein sequence ID" value="KAA5420558.1"/>
    <property type="molecule type" value="Genomic_DNA"/>
</dbReference>
<accession>A0A0P0G6I0</accession>
<dbReference type="Proteomes" id="UP000482653">
    <property type="component" value="Unassembled WGS sequence"/>
</dbReference>
<dbReference type="Proteomes" id="UP000283341">
    <property type="component" value="Unassembled WGS sequence"/>
</dbReference>
<dbReference type="AlphaFoldDB" id="A0A0P0G6I0"/>
<reference evidence="3" key="4">
    <citation type="submission" date="2023-03" db="EMBL/GenBank/DDBJ databases">
        <title>DFI Biobank Strains.</title>
        <authorList>
            <person name="Mostad J."/>
            <person name="Paddock L."/>
            <person name="Medina S."/>
            <person name="Waligurski E."/>
            <person name="Barat B."/>
            <person name="Smith R."/>
            <person name="Burgo V."/>
            <person name="Metcalfe C."/>
            <person name="Woodson C."/>
            <person name="Sundararajan A."/>
            <person name="Ramaswamy R."/>
            <person name="Lin H."/>
            <person name="Pamer E.G."/>
        </authorList>
    </citation>
    <scope>NUCLEOTIDE SEQUENCE</scope>
    <source>
        <strain evidence="3">DFI.9.5</strain>
    </source>
</reference>
<reference evidence="1 6" key="1">
    <citation type="journal article" date="2015" name="Science">
        <title>Genetic determinants of in vivo fitness and diet responsiveness in multiple human gut Bacteroides.</title>
        <authorList>
            <person name="Wu M."/>
            <person name="McNulty N.P."/>
            <person name="Rodionov D.A."/>
            <person name="Khoroshkin M.S."/>
            <person name="Griffin N.W."/>
            <person name="Cheng J."/>
            <person name="Latreille P."/>
            <person name="Kerstetter R.A."/>
            <person name="Terrapon N."/>
            <person name="Henrissat B."/>
            <person name="Osterman A.L."/>
            <person name="Gordon J.I."/>
        </authorList>
    </citation>
    <scope>NUCLEOTIDE SEQUENCE [LARGE SCALE GENOMIC DNA]</scope>
    <source>
        <strain evidence="1 6">WH2</strain>
    </source>
</reference>
<evidence type="ECO:0000313" key="2">
    <source>
        <dbReference type="EMBL" id="KAA5420558.1"/>
    </source>
</evidence>
<dbReference type="RefSeq" id="WP_022208321.1">
    <property type="nucleotide sequence ID" value="NZ_CAXKYC010000035.1"/>
</dbReference>
<dbReference type="KEGG" id="bcel:BcellWH2_00466"/>
<evidence type="ECO:0000313" key="1">
    <source>
        <dbReference type="EMBL" id="ALJ57734.1"/>
    </source>
</evidence>
<dbReference type="Proteomes" id="UP001266995">
    <property type="component" value="Unassembled WGS sequence"/>
</dbReference>
<reference evidence="2 8" key="3">
    <citation type="journal article" date="2019" name="Nat. Med.">
        <title>A library of human gut bacterial isolates paired with longitudinal multiomics data enables mechanistic microbiome research.</title>
        <authorList>
            <person name="Poyet M."/>
            <person name="Groussin M."/>
            <person name="Gibbons S.M."/>
            <person name="Avila-Pacheco J."/>
            <person name="Jiang X."/>
            <person name="Kearney S.M."/>
            <person name="Perrotta A.R."/>
            <person name="Berdy B."/>
            <person name="Zhao S."/>
            <person name="Lieberman T.D."/>
            <person name="Swanson P.K."/>
            <person name="Smith M."/>
            <person name="Roesemann S."/>
            <person name="Alexander J.E."/>
            <person name="Rich S.A."/>
            <person name="Livny J."/>
            <person name="Vlamakis H."/>
            <person name="Clish C."/>
            <person name="Bullock K."/>
            <person name="Deik A."/>
            <person name="Scott J."/>
            <person name="Pierce K.A."/>
            <person name="Xavier R.J."/>
            <person name="Alm E.J."/>
        </authorList>
    </citation>
    <scope>NUCLEOTIDE SEQUENCE [LARGE SCALE GENOMIC DNA]</scope>
    <source>
        <strain evidence="2 8">BIOML-A8</strain>
    </source>
</reference>
<dbReference type="EMBL" id="JARFID010000025">
    <property type="protein sequence ID" value="MDE8696386.1"/>
    <property type="molecule type" value="Genomic_DNA"/>
</dbReference>
<protein>
    <submittedName>
        <fullName evidence="1">Uncharacterized protein</fullName>
    </submittedName>
</protein>
<evidence type="ECO:0000313" key="7">
    <source>
        <dbReference type="Proteomes" id="UP000283341"/>
    </source>
</evidence>
<dbReference type="EMBL" id="QRVJ01000018">
    <property type="protein sequence ID" value="RGS34966.1"/>
    <property type="molecule type" value="Genomic_DNA"/>
</dbReference>
<evidence type="ECO:0000313" key="3">
    <source>
        <dbReference type="EMBL" id="MDE8696386.1"/>
    </source>
</evidence>
<dbReference type="EMBL" id="JAVSNH010000001">
    <property type="protein sequence ID" value="MDT4511520.1"/>
    <property type="molecule type" value="Genomic_DNA"/>
</dbReference>
<name>A0A0P0G6I0_9BACE</name>
<evidence type="ECO:0000313" key="8">
    <source>
        <dbReference type="Proteomes" id="UP000482653"/>
    </source>
</evidence>
<organism evidence="1 6">
    <name type="scientific">Bacteroides cellulosilyticus</name>
    <dbReference type="NCBI Taxonomy" id="246787"/>
    <lineage>
        <taxon>Bacteria</taxon>
        <taxon>Pseudomonadati</taxon>
        <taxon>Bacteroidota</taxon>
        <taxon>Bacteroidia</taxon>
        <taxon>Bacteroidales</taxon>
        <taxon>Bacteroidaceae</taxon>
        <taxon>Bacteroides</taxon>
    </lineage>
</organism>
<evidence type="ECO:0000313" key="4">
    <source>
        <dbReference type="EMBL" id="MDT4511520.1"/>
    </source>
</evidence>
<proteinExistence type="predicted"/>
<evidence type="ECO:0000313" key="5">
    <source>
        <dbReference type="EMBL" id="RGS34966.1"/>
    </source>
</evidence>
<reference evidence="4" key="5">
    <citation type="submission" date="2023-08" db="EMBL/GenBank/DDBJ databases">
        <title>Reintroducing virulent viruses to syntetic microbiomes.</title>
        <authorList>
            <person name="Wilde J."/>
            <person name="Boyes R."/>
            <person name="Robinson A.V."/>
            <person name="Daisley B.A."/>
            <person name="Allen-Vercoe E."/>
        </authorList>
    </citation>
    <scope>NUCLEOTIDE SEQUENCE</scope>
    <source>
        <strain evidence="4">225I_12FAA</strain>
    </source>
</reference>
<evidence type="ECO:0000313" key="6">
    <source>
        <dbReference type="Proteomes" id="UP000061809"/>
    </source>
</evidence>